<dbReference type="AlphaFoldDB" id="A0A089QAM7"/>
<sequence length="41" mass="4186">MVITSVRRCSVVALVASVGCFAADGRIYVRETVSTPAGGGE</sequence>
<dbReference type="EMBL" id="CP003811">
    <property type="protein sequence ID" value="AIQ91649.1"/>
    <property type="molecule type" value="Genomic_DNA"/>
</dbReference>
<dbReference type="PROSITE" id="PS51257">
    <property type="entry name" value="PROKAR_LIPOPROTEIN"/>
    <property type="match status" value="1"/>
</dbReference>
<reference evidence="1 2" key="1">
    <citation type="journal article" date="2014" name="PLoS ONE">
        <title>Genome Information of Methylobacterium oryzae, a Plant-Probiotic Methylotroph in the Phyllosphere.</title>
        <authorList>
            <person name="Kwak M.J."/>
            <person name="Jeong H."/>
            <person name="Madhaiyan M."/>
            <person name="Lee Y."/>
            <person name="Sa T.M."/>
            <person name="Oh T.K."/>
            <person name="Kim J.F."/>
        </authorList>
    </citation>
    <scope>NUCLEOTIDE SEQUENCE [LARGE SCALE GENOMIC DNA]</scope>
    <source>
        <strain evidence="1 2">CBMB20</strain>
    </source>
</reference>
<dbReference type="HOGENOM" id="CLU_3272693_0_0_5"/>
<protein>
    <submittedName>
        <fullName evidence="1">Protein of unassigned function</fullName>
    </submittedName>
</protein>
<gene>
    <name evidence="1" type="ORF">MOC_3894</name>
</gene>
<evidence type="ECO:0000313" key="2">
    <source>
        <dbReference type="Proteomes" id="UP000029492"/>
    </source>
</evidence>
<accession>A0A089QAM7</accession>
<name>A0A089QAM7_9HYPH</name>
<keyword evidence="2" id="KW-1185">Reference proteome</keyword>
<evidence type="ECO:0000313" key="1">
    <source>
        <dbReference type="EMBL" id="AIQ91649.1"/>
    </source>
</evidence>
<proteinExistence type="predicted"/>
<organism evidence="1 2">
    <name type="scientific">Methylobacterium oryzae CBMB20</name>
    <dbReference type="NCBI Taxonomy" id="693986"/>
    <lineage>
        <taxon>Bacteria</taxon>
        <taxon>Pseudomonadati</taxon>
        <taxon>Pseudomonadota</taxon>
        <taxon>Alphaproteobacteria</taxon>
        <taxon>Hyphomicrobiales</taxon>
        <taxon>Methylobacteriaceae</taxon>
        <taxon>Methylobacterium</taxon>
    </lineage>
</organism>
<dbReference type="KEGG" id="mor:MOC_3894"/>
<dbReference type="STRING" id="693986.MOC_3894"/>
<dbReference type="Proteomes" id="UP000029492">
    <property type="component" value="Chromosome"/>
</dbReference>